<evidence type="ECO:0000313" key="2">
    <source>
        <dbReference type="Proteomes" id="UP000094741"/>
    </source>
</evidence>
<organism evidence="1 2">
    <name type="scientific">Vibrio genomosp. F10 str. ZF-129</name>
    <dbReference type="NCBI Taxonomy" id="1187848"/>
    <lineage>
        <taxon>Bacteria</taxon>
        <taxon>Pseudomonadati</taxon>
        <taxon>Pseudomonadota</taxon>
        <taxon>Gammaproteobacteria</taxon>
        <taxon>Vibrionales</taxon>
        <taxon>Vibrionaceae</taxon>
        <taxon>Vibrio</taxon>
    </lineage>
</organism>
<gene>
    <name evidence="1" type="ORF">A1QO_04120</name>
</gene>
<accession>A0A1E5BIQ2</accession>
<comment type="caution">
    <text evidence="1">The sequence shown here is derived from an EMBL/GenBank/DDBJ whole genome shotgun (WGS) entry which is preliminary data.</text>
</comment>
<name>A0A1E5BIQ2_9VIBR</name>
<dbReference type="Proteomes" id="UP000094741">
    <property type="component" value="Unassembled WGS sequence"/>
</dbReference>
<evidence type="ECO:0000313" key="1">
    <source>
        <dbReference type="EMBL" id="OEE37298.1"/>
    </source>
</evidence>
<dbReference type="AlphaFoldDB" id="A0A1E5BIQ2"/>
<reference evidence="1 2" key="1">
    <citation type="journal article" date="2012" name="Science">
        <title>Ecological populations of bacteria act as socially cohesive units of antibiotic production and resistance.</title>
        <authorList>
            <person name="Cordero O.X."/>
            <person name="Wildschutte H."/>
            <person name="Kirkup B."/>
            <person name="Proehl S."/>
            <person name="Ngo L."/>
            <person name="Hussain F."/>
            <person name="Le Roux F."/>
            <person name="Mincer T."/>
            <person name="Polz M.F."/>
        </authorList>
    </citation>
    <scope>NUCLEOTIDE SEQUENCE [LARGE SCALE GENOMIC DNA]</scope>
    <source>
        <strain evidence="1 2">ZF-129</strain>
    </source>
</reference>
<protein>
    <submittedName>
        <fullName evidence="1">Uncharacterized protein</fullName>
    </submittedName>
</protein>
<dbReference type="EMBL" id="AJYQ02000020">
    <property type="protein sequence ID" value="OEE37298.1"/>
    <property type="molecule type" value="Genomic_DNA"/>
</dbReference>
<proteinExistence type="predicted"/>
<sequence length="127" mass="14776">MNHLNEVIETKNFWLNYTSVDVQPLNERSQIISPGSRNAKYHALFGINGNQRTLLHKEKSQSASEIKMLSCHQDLTQAWVDKLGTIAVNNNDEIEEAFMHFKVGTSRYDIIIWMENEFEVNFIDFLN</sequence>
<dbReference type="OrthoDB" id="6630766at2"/>
<dbReference type="RefSeq" id="WP_017041778.1">
    <property type="nucleotide sequence ID" value="NZ_AJYQ02000020.1"/>
</dbReference>